<dbReference type="Proteomes" id="UP000008311">
    <property type="component" value="Unassembled WGS sequence"/>
</dbReference>
<feature type="region of interest" description="Disordered" evidence="6">
    <location>
        <begin position="263"/>
        <end position="292"/>
    </location>
</feature>
<dbReference type="eggNOG" id="ENOG502S3PH">
    <property type="taxonomic scope" value="Eukaryota"/>
</dbReference>
<feature type="domain" description="NAC" evidence="7">
    <location>
        <begin position="12"/>
        <end position="151"/>
    </location>
</feature>
<gene>
    <name evidence="8" type="ORF">RCOM_0621370</name>
</gene>
<dbReference type="STRING" id="3988.B9SHT0"/>
<dbReference type="AlphaFoldDB" id="B9SHT0"/>
<dbReference type="GO" id="GO:0005634">
    <property type="term" value="C:nucleus"/>
    <property type="evidence" value="ECO:0007669"/>
    <property type="project" value="UniProtKB-SubCell"/>
</dbReference>
<evidence type="ECO:0000256" key="2">
    <source>
        <dbReference type="ARBA" id="ARBA00023015"/>
    </source>
</evidence>
<feature type="region of interest" description="Disordered" evidence="6">
    <location>
        <begin position="166"/>
        <end position="185"/>
    </location>
</feature>
<dbReference type="SUPFAM" id="SSF101941">
    <property type="entry name" value="NAC domain"/>
    <property type="match status" value="1"/>
</dbReference>
<evidence type="ECO:0000256" key="1">
    <source>
        <dbReference type="ARBA" id="ARBA00004123"/>
    </source>
</evidence>
<keyword evidence="2" id="KW-0805">Transcription regulation</keyword>
<organism evidence="8 9">
    <name type="scientific">Ricinus communis</name>
    <name type="common">Castor bean</name>
    <dbReference type="NCBI Taxonomy" id="3988"/>
    <lineage>
        <taxon>Eukaryota</taxon>
        <taxon>Viridiplantae</taxon>
        <taxon>Streptophyta</taxon>
        <taxon>Embryophyta</taxon>
        <taxon>Tracheophyta</taxon>
        <taxon>Spermatophyta</taxon>
        <taxon>Magnoliopsida</taxon>
        <taxon>eudicotyledons</taxon>
        <taxon>Gunneridae</taxon>
        <taxon>Pentapetalae</taxon>
        <taxon>rosids</taxon>
        <taxon>fabids</taxon>
        <taxon>Malpighiales</taxon>
        <taxon>Euphorbiaceae</taxon>
        <taxon>Acalyphoideae</taxon>
        <taxon>Acalypheae</taxon>
        <taxon>Ricinus</taxon>
    </lineage>
</organism>
<dbReference type="InParanoid" id="B9SHT0"/>
<protein>
    <recommendedName>
        <fullName evidence="7">NAC domain-containing protein</fullName>
    </recommendedName>
</protein>
<dbReference type="EMBL" id="EQ973966">
    <property type="protein sequence ID" value="EEF36808.1"/>
    <property type="molecule type" value="Genomic_DNA"/>
</dbReference>
<keyword evidence="3" id="KW-0238">DNA-binding</keyword>
<dbReference type="InterPro" id="IPR036093">
    <property type="entry name" value="NAC_dom_sf"/>
</dbReference>
<evidence type="ECO:0000256" key="6">
    <source>
        <dbReference type="SAM" id="MobiDB-lite"/>
    </source>
</evidence>
<dbReference type="PROSITE" id="PS51005">
    <property type="entry name" value="NAC"/>
    <property type="match status" value="1"/>
</dbReference>
<keyword evidence="5" id="KW-0539">Nucleus</keyword>
<proteinExistence type="predicted"/>
<dbReference type="PANTHER" id="PTHR31989">
    <property type="entry name" value="NAC DOMAIN-CONTAINING PROTEIN 82-RELATED"/>
    <property type="match status" value="1"/>
</dbReference>
<comment type="subcellular location">
    <subcellularLocation>
        <location evidence="1">Nucleus</location>
    </subcellularLocation>
</comment>
<dbReference type="KEGG" id="rcu:8277201"/>
<dbReference type="Gene3D" id="2.170.150.80">
    <property type="entry name" value="NAC domain"/>
    <property type="match status" value="1"/>
</dbReference>
<dbReference type="GO" id="GO:0003677">
    <property type="term" value="F:DNA binding"/>
    <property type="evidence" value="ECO:0007669"/>
    <property type="project" value="UniProtKB-KW"/>
</dbReference>
<dbReference type="InterPro" id="IPR003441">
    <property type="entry name" value="NAC-dom"/>
</dbReference>
<evidence type="ECO:0000256" key="3">
    <source>
        <dbReference type="ARBA" id="ARBA00023125"/>
    </source>
</evidence>
<accession>B9SHT0</accession>
<dbReference type="GO" id="GO:0006355">
    <property type="term" value="P:regulation of DNA-templated transcription"/>
    <property type="evidence" value="ECO:0007669"/>
    <property type="project" value="InterPro"/>
</dbReference>
<evidence type="ECO:0000259" key="7">
    <source>
        <dbReference type="PROSITE" id="PS51005"/>
    </source>
</evidence>
<evidence type="ECO:0000313" key="8">
    <source>
        <dbReference type="EMBL" id="EEF36808.1"/>
    </source>
</evidence>
<dbReference type="Pfam" id="PF02365">
    <property type="entry name" value="NAM"/>
    <property type="match status" value="1"/>
</dbReference>
<dbReference type="OrthoDB" id="852261at2759"/>
<keyword evidence="4" id="KW-0804">Transcription</keyword>
<evidence type="ECO:0000256" key="5">
    <source>
        <dbReference type="ARBA" id="ARBA00023242"/>
    </source>
</evidence>
<sequence length="320" mass="36278">MKTPPPAAVFRLPPGYRFQPSVEELINVFLRKKLNGETLPHDTLFEVDLYGDKEPWMIFNKDLQQTFYVFTHLKNISGSRIKRTAGCGTWEGQKTDGVRDSMGQLIGFQKLLSFEVAEAHSSIARGNGRWIMHEFSIRRDDKYVLCRVRNKELDKAKPMASLEVDESEEVHARKCGQGDDDENHSRKRLREGEFGGSNLCFPVVVCQGTAYQGFDCRPLSLQRGNNPQQSQTNTENVYYDDDVSCRGADEGTVKQEFDRQTIEGGNNDLHTNTNNVHGSNNLQHSNTNTSNVHEESATLETWLKELDTVLDSSETLKTIE</sequence>
<keyword evidence="9" id="KW-1185">Reference proteome</keyword>
<feature type="compositionally biased region" description="Polar residues" evidence="6">
    <location>
        <begin position="268"/>
        <end position="291"/>
    </location>
</feature>
<reference evidence="9" key="1">
    <citation type="journal article" date="2010" name="Nat. Biotechnol.">
        <title>Draft genome sequence of the oilseed species Ricinus communis.</title>
        <authorList>
            <person name="Chan A.P."/>
            <person name="Crabtree J."/>
            <person name="Zhao Q."/>
            <person name="Lorenzi H."/>
            <person name="Orvis J."/>
            <person name="Puiu D."/>
            <person name="Melake-Berhan A."/>
            <person name="Jones K.M."/>
            <person name="Redman J."/>
            <person name="Chen G."/>
            <person name="Cahoon E.B."/>
            <person name="Gedil M."/>
            <person name="Stanke M."/>
            <person name="Haas B.J."/>
            <person name="Wortman J.R."/>
            <person name="Fraser-Liggett C.M."/>
            <person name="Ravel J."/>
            <person name="Rabinowicz P.D."/>
        </authorList>
    </citation>
    <scope>NUCLEOTIDE SEQUENCE [LARGE SCALE GENOMIC DNA]</scope>
    <source>
        <strain evidence="9">cv. Hale</strain>
    </source>
</reference>
<name>B9SHT0_RICCO</name>
<evidence type="ECO:0000313" key="9">
    <source>
        <dbReference type="Proteomes" id="UP000008311"/>
    </source>
</evidence>
<evidence type="ECO:0000256" key="4">
    <source>
        <dbReference type="ARBA" id="ARBA00023163"/>
    </source>
</evidence>